<dbReference type="HOGENOM" id="CLU_845619_0_0_1"/>
<reference evidence="2" key="1">
    <citation type="submission" date="2015-04" db="UniProtKB">
        <authorList>
            <consortium name="EnsemblPlants"/>
        </authorList>
    </citation>
    <scope>IDENTIFICATION</scope>
</reference>
<reference evidence="2" key="2">
    <citation type="submission" date="2018-05" db="EMBL/GenBank/DDBJ databases">
        <title>OmerRS3 (Oryza meridionalis Reference Sequence Version 3).</title>
        <authorList>
            <person name="Zhang J."/>
            <person name="Kudrna D."/>
            <person name="Lee S."/>
            <person name="Talag J."/>
            <person name="Welchert J."/>
            <person name="Wing R.A."/>
        </authorList>
    </citation>
    <scope>NUCLEOTIDE SEQUENCE [LARGE SCALE GENOMIC DNA]</scope>
    <source>
        <strain evidence="2">cv. OR44</strain>
    </source>
</reference>
<evidence type="ECO:0000313" key="3">
    <source>
        <dbReference type="Proteomes" id="UP000008021"/>
    </source>
</evidence>
<feature type="compositionally biased region" description="Low complexity" evidence="1">
    <location>
        <begin position="62"/>
        <end position="74"/>
    </location>
</feature>
<accession>A0A0E0DC77</accession>
<proteinExistence type="predicted"/>
<feature type="compositionally biased region" description="Basic and acidic residues" evidence="1">
    <location>
        <begin position="76"/>
        <end position="87"/>
    </location>
</feature>
<dbReference type="Proteomes" id="UP000008021">
    <property type="component" value="Chromosome 4"/>
</dbReference>
<dbReference type="Gramene" id="OMERI04G06140.1">
    <property type="protein sequence ID" value="OMERI04G06140.1"/>
    <property type="gene ID" value="OMERI04G06140"/>
</dbReference>
<protein>
    <submittedName>
        <fullName evidence="2">Uncharacterized protein</fullName>
    </submittedName>
</protein>
<evidence type="ECO:0000313" key="2">
    <source>
        <dbReference type="EnsemblPlants" id="OMERI04G06140.1"/>
    </source>
</evidence>
<keyword evidence="3" id="KW-1185">Reference proteome</keyword>
<organism evidence="2">
    <name type="scientific">Oryza meridionalis</name>
    <dbReference type="NCBI Taxonomy" id="40149"/>
    <lineage>
        <taxon>Eukaryota</taxon>
        <taxon>Viridiplantae</taxon>
        <taxon>Streptophyta</taxon>
        <taxon>Embryophyta</taxon>
        <taxon>Tracheophyta</taxon>
        <taxon>Spermatophyta</taxon>
        <taxon>Magnoliopsida</taxon>
        <taxon>Liliopsida</taxon>
        <taxon>Poales</taxon>
        <taxon>Poaceae</taxon>
        <taxon>BOP clade</taxon>
        <taxon>Oryzoideae</taxon>
        <taxon>Oryzeae</taxon>
        <taxon>Oryzinae</taxon>
        <taxon>Oryza</taxon>
    </lineage>
</organism>
<dbReference type="STRING" id="40149.A0A0E0DC77"/>
<feature type="compositionally biased region" description="Gly residues" evidence="1">
    <location>
        <begin position="104"/>
        <end position="124"/>
    </location>
</feature>
<dbReference type="EnsemblPlants" id="OMERI04G06140.1">
    <property type="protein sequence ID" value="OMERI04G06140.1"/>
    <property type="gene ID" value="OMERI04G06140"/>
</dbReference>
<dbReference type="AlphaFoldDB" id="A0A0E0DC77"/>
<evidence type="ECO:0000256" key="1">
    <source>
        <dbReference type="SAM" id="MobiDB-lite"/>
    </source>
</evidence>
<feature type="region of interest" description="Disordered" evidence="1">
    <location>
        <begin position="32"/>
        <end position="126"/>
    </location>
</feature>
<sequence>MSGAGRRRRVPFSLRPSSWWWSQLRRRRRDRILGQMGRKGPSVPCRVTLPGANERAPPLCPTSPSTSPPLEWLPVKPRDRKDGDSRASRTTRLRWPGESSEVAAGGGGEVGAGTGDGVETGGRQGAASRWAVAVTVSTGAPGLETAWRGQQAETASRWAGSGGSLAPVAASAFVRAGPRRWRCVGRGCGSVVVATMMDGCGSADVAGLRLLGWSSPRAWLGLAEASSAGGRSRGSWAVMRGCGVGGTTACIGMKQEWGLMSAAVISSLSAKFSPSFWFPPFFGWTLFWSWGTLGGGRRLRLAVGVCSRLIAFRGWPRACLCRWLRSRYD</sequence>
<name>A0A0E0DC77_9ORYZ</name>